<dbReference type="InterPro" id="IPR001759">
    <property type="entry name" value="PTX_dom"/>
</dbReference>
<dbReference type="Gene3D" id="2.60.120.200">
    <property type="match status" value="1"/>
</dbReference>
<dbReference type="Proteomes" id="UP001445076">
    <property type="component" value="Unassembled WGS sequence"/>
</dbReference>
<comment type="caution">
    <text evidence="2">The sequence shown here is derived from an EMBL/GenBank/DDBJ whole genome shotgun (WGS) entry which is preliminary data.</text>
</comment>
<gene>
    <name evidence="2" type="ORF">OTU49_000761</name>
</gene>
<dbReference type="SUPFAM" id="SSF49899">
    <property type="entry name" value="Concanavalin A-like lectins/glucanases"/>
    <property type="match status" value="1"/>
</dbReference>
<feature type="domain" description="Pentraxin (PTX)" evidence="1">
    <location>
        <begin position="6"/>
        <end position="165"/>
    </location>
</feature>
<protein>
    <recommendedName>
        <fullName evidence="1">Pentraxin (PTX) domain-containing protein</fullName>
    </recommendedName>
</protein>
<dbReference type="Pfam" id="PF00354">
    <property type="entry name" value="Pentaxin"/>
    <property type="match status" value="1"/>
</dbReference>
<evidence type="ECO:0000313" key="3">
    <source>
        <dbReference type="Proteomes" id="UP001445076"/>
    </source>
</evidence>
<dbReference type="InterPro" id="IPR013320">
    <property type="entry name" value="ConA-like_dom_sf"/>
</dbReference>
<evidence type="ECO:0000313" key="2">
    <source>
        <dbReference type="EMBL" id="KAK8744354.1"/>
    </source>
</evidence>
<keyword evidence="3" id="KW-1185">Reference proteome</keyword>
<organism evidence="2 3">
    <name type="scientific">Cherax quadricarinatus</name>
    <name type="common">Australian red claw crayfish</name>
    <dbReference type="NCBI Taxonomy" id="27406"/>
    <lineage>
        <taxon>Eukaryota</taxon>
        <taxon>Metazoa</taxon>
        <taxon>Ecdysozoa</taxon>
        <taxon>Arthropoda</taxon>
        <taxon>Crustacea</taxon>
        <taxon>Multicrustacea</taxon>
        <taxon>Malacostraca</taxon>
        <taxon>Eumalacostraca</taxon>
        <taxon>Eucarida</taxon>
        <taxon>Decapoda</taxon>
        <taxon>Pleocyemata</taxon>
        <taxon>Astacidea</taxon>
        <taxon>Parastacoidea</taxon>
        <taxon>Parastacidae</taxon>
        <taxon>Cherax</taxon>
    </lineage>
</organism>
<dbReference type="EMBL" id="JARKIK010000022">
    <property type="protein sequence ID" value="KAK8744354.1"/>
    <property type="molecule type" value="Genomic_DNA"/>
</dbReference>
<feature type="non-terminal residue" evidence="2">
    <location>
        <position position="167"/>
    </location>
</feature>
<sequence>SDGRASSHTYVDSGLGALPRLTQWSLCVRFQQLHGGQPATIFSYTNGTAFEELNLAIKWPSGEVLVMCCNYHIHQYIQVPVHLFTWHHLCVAAHLPNDTLHLAFDNKTWQLGAKRAESETTPASAAVRPNGRFVLGQNINLDAEWDVTQAFHGYLADFRLYNVALPL</sequence>
<evidence type="ECO:0000259" key="1">
    <source>
        <dbReference type="Pfam" id="PF00354"/>
    </source>
</evidence>
<name>A0AAW0XV54_CHEQU</name>
<dbReference type="AlphaFoldDB" id="A0AAW0XV54"/>
<feature type="non-terminal residue" evidence="2">
    <location>
        <position position="1"/>
    </location>
</feature>
<accession>A0AAW0XV54</accession>
<proteinExistence type="predicted"/>
<reference evidence="2 3" key="1">
    <citation type="journal article" date="2024" name="BMC Genomics">
        <title>Genome assembly of redclaw crayfish (Cherax quadricarinatus) provides insights into its immune adaptation and hypoxia tolerance.</title>
        <authorList>
            <person name="Liu Z."/>
            <person name="Zheng J."/>
            <person name="Li H."/>
            <person name="Fang K."/>
            <person name="Wang S."/>
            <person name="He J."/>
            <person name="Zhou D."/>
            <person name="Weng S."/>
            <person name="Chi M."/>
            <person name="Gu Z."/>
            <person name="He J."/>
            <person name="Li F."/>
            <person name="Wang M."/>
        </authorList>
    </citation>
    <scope>NUCLEOTIDE SEQUENCE [LARGE SCALE GENOMIC DNA]</scope>
    <source>
        <strain evidence="2">ZL_2023a</strain>
    </source>
</reference>